<keyword evidence="2 6" id="KW-0812">Transmembrane</keyword>
<keyword evidence="4 6" id="KW-0472">Membrane</keyword>
<feature type="transmembrane region" description="Helical" evidence="6">
    <location>
        <begin position="113"/>
        <end position="135"/>
    </location>
</feature>
<comment type="caution">
    <text evidence="8">The sequence shown here is derived from an EMBL/GenBank/DDBJ whole genome shotgun (WGS) entry which is preliminary data.</text>
</comment>
<protein>
    <submittedName>
        <fullName evidence="8">Redoxin domain-containing protein</fullName>
    </submittedName>
</protein>
<evidence type="ECO:0000256" key="6">
    <source>
        <dbReference type="SAM" id="Phobius"/>
    </source>
</evidence>
<feature type="transmembrane region" description="Helical" evidence="6">
    <location>
        <begin position="6"/>
        <end position="24"/>
    </location>
</feature>
<evidence type="ECO:0000256" key="1">
    <source>
        <dbReference type="ARBA" id="ARBA00004141"/>
    </source>
</evidence>
<keyword evidence="3 6" id="KW-1133">Transmembrane helix</keyword>
<evidence type="ECO:0000256" key="4">
    <source>
        <dbReference type="ARBA" id="ARBA00023136"/>
    </source>
</evidence>
<dbReference type="InterPro" id="IPR009908">
    <property type="entry name" value="Methylamine_util_MauE"/>
</dbReference>
<reference evidence="8 9" key="1">
    <citation type="submission" date="2021-01" db="EMBL/GenBank/DDBJ databases">
        <title>WGS of actinomycetes isolated from Thailand.</title>
        <authorList>
            <person name="Thawai C."/>
        </authorList>
    </citation>
    <scope>NUCLEOTIDE SEQUENCE [LARGE SCALE GENOMIC DNA]</scope>
    <source>
        <strain evidence="8 9">LPG 2</strain>
    </source>
</reference>
<evidence type="ECO:0000256" key="3">
    <source>
        <dbReference type="ARBA" id="ARBA00022989"/>
    </source>
</evidence>
<dbReference type="Pfam" id="PF07291">
    <property type="entry name" value="MauE"/>
    <property type="match status" value="1"/>
</dbReference>
<accession>A0ABS1M2H0</accession>
<dbReference type="InterPro" id="IPR000866">
    <property type="entry name" value="AhpC/TSA"/>
</dbReference>
<name>A0ABS1M2H0_9NOCA</name>
<evidence type="ECO:0000256" key="5">
    <source>
        <dbReference type="SAM" id="MobiDB-lite"/>
    </source>
</evidence>
<evidence type="ECO:0000256" key="2">
    <source>
        <dbReference type="ARBA" id="ARBA00022692"/>
    </source>
</evidence>
<keyword evidence="9" id="KW-1185">Reference proteome</keyword>
<evidence type="ECO:0000259" key="7">
    <source>
        <dbReference type="PROSITE" id="PS51352"/>
    </source>
</evidence>
<proteinExistence type="predicted"/>
<feature type="transmembrane region" description="Helical" evidence="6">
    <location>
        <begin position="71"/>
        <end position="92"/>
    </location>
</feature>
<sequence length="349" mass="36578">MLIDYGVWASRLALCVVFGLSAWGKLLDPAGTRKAVGEFGIALRWVPAVAWMLTFVEAAVAVAVLPRWTALPAAALAITLLGVFTGTMMRLLRAGKRPACACFGSVSAKPIGWSTIGRNGGLLALAVVVLLGAAARHEVPAVLPVDHAVGMAVAAVLVAALLWLGALVFELRRRLDQQTLSTLGGEGLPVGAVAPEFELLRTEGGRIGLAQLLSPGRQLLLVFVHPHCEMCAALARELPRWQRRAAESLTIVMVGNGDVAEHAAWGREQGLGEIPVMVQQGNEAALRYRVRGTPSGVLIGTNGQVSAPVARGAMAIRDLIIQAKRTGGHAISDNTGRSSNSLGAQTISP</sequence>
<dbReference type="RefSeq" id="WP_201943183.1">
    <property type="nucleotide sequence ID" value="NZ_JAERRJ010000001.1"/>
</dbReference>
<dbReference type="Pfam" id="PF00578">
    <property type="entry name" value="AhpC-TSA"/>
    <property type="match status" value="1"/>
</dbReference>
<comment type="subcellular location">
    <subcellularLocation>
        <location evidence="1">Membrane</location>
        <topology evidence="1">Multi-pass membrane protein</topology>
    </subcellularLocation>
</comment>
<feature type="compositionally biased region" description="Polar residues" evidence="5">
    <location>
        <begin position="332"/>
        <end position="349"/>
    </location>
</feature>
<organism evidence="8 9">
    <name type="scientific">Nocardia acididurans</name>
    <dbReference type="NCBI Taxonomy" id="2802282"/>
    <lineage>
        <taxon>Bacteria</taxon>
        <taxon>Bacillati</taxon>
        <taxon>Actinomycetota</taxon>
        <taxon>Actinomycetes</taxon>
        <taxon>Mycobacteriales</taxon>
        <taxon>Nocardiaceae</taxon>
        <taxon>Nocardia</taxon>
    </lineage>
</organism>
<evidence type="ECO:0000313" key="9">
    <source>
        <dbReference type="Proteomes" id="UP000602198"/>
    </source>
</evidence>
<feature type="transmembrane region" description="Helical" evidence="6">
    <location>
        <begin position="147"/>
        <end position="169"/>
    </location>
</feature>
<dbReference type="InterPro" id="IPR036249">
    <property type="entry name" value="Thioredoxin-like_sf"/>
</dbReference>
<dbReference type="EMBL" id="JAERRJ010000001">
    <property type="protein sequence ID" value="MBL1073328.1"/>
    <property type="molecule type" value="Genomic_DNA"/>
</dbReference>
<feature type="domain" description="Thioredoxin" evidence="7">
    <location>
        <begin position="188"/>
        <end position="325"/>
    </location>
</feature>
<dbReference type="Gene3D" id="3.40.30.10">
    <property type="entry name" value="Glutaredoxin"/>
    <property type="match status" value="1"/>
</dbReference>
<feature type="region of interest" description="Disordered" evidence="5">
    <location>
        <begin position="329"/>
        <end position="349"/>
    </location>
</feature>
<feature type="transmembrane region" description="Helical" evidence="6">
    <location>
        <begin position="45"/>
        <end position="65"/>
    </location>
</feature>
<dbReference type="SUPFAM" id="SSF52833">
    <property type="entry name" value="Thioredoxin-like"/>
    <property type="match status" value="1"/>
</dbReference>
<dbReference type="Proteomes" id="UP000602198">
    <property type="component" value="Unassembled WGS sequence"/>
</dbReference>
<dbReference type="PROSITE" id="PS51352">
    <property type="entry name" value="THIOREDOXIN_2"/>
    <property type="match status" value="1"/>
</dbReference>
<dbReference type="InterPro" id="IPR013766">
    <property type="entry name" value="Thioredoxin_domain"/>
</dbReference>
<gene>
    <name evidence="8" type="ORF">JK358_02850</name>
</gene>
<evidence type="ECO:0000313" key="8">
    <source>
        <dbReference type="EMBL" id="MBL1073328.1"/>
    </source>
</evidence>